<dbReference type="PROSITE" id="PS52050">
    <property type="entry name" value="WYL"/>
    <property type="match status" value="1"/>
</dbReference>
<dbReference type="GO" id="GO:0000502">
    <property type="term" value="C:proteasome complex"/>
    <property type="evidence" value="ECO:0007669"/>
    <property type="project" value="UniProtKB-KW"/>
</dbReference>
<dbReference type="PANTHER" id="PTHR34580">
    <property type="match status" value="1"/>
</dbReference>
<protein>
    <submittedName>
        <fullName evidence="3">Proteasome accessory factor B</fullName>
    </submittedName>
</protein>
<name>A0A2A9EAJ7_9MICO</name>
<dbReference type="Pfam" id="PF13280">
    <property type="entry name" value="WYL"/>
    <property type="match status" value="1"/>
</dbReference>
<gene>
    <name evidence="3" type="ORF">ATL41_0276</name>
</gene>
<evidence type="ECO:0000259" key="1">
    <source>
        <dbReference type="Pfam" id="PF13280"/>
    </source>
</evidence>
<keyword evidence="3" id="KW-0647">Proteasome</keyword>
<dbReference type="Pfam" id="PF25583">
    <property type="entry name" value="WCX"/>
    <property type="match status" value="1"/>
</dbReference>
<keyword evidence="4" id="KW-1185">Reference proteome</keyword>
<dbReference type="AlphaFoldDB" id="A0A2A9EAJ7"/>
<evidence type="ECO:0000259" key="2">
    <source>
        <dbReference type="Pfam" id="PF25583"/>
    </source>
</evidence>
<evidence type="ECO:0000313" key="3">
    <source>
        <dbReference type="EMBL" id="PFG35581.1"/>
    </source>
</evidence>
<reference evidence="3 4" key="1">
    <citation type="submission" date="2017-10" db="EMBL/GenBank/DDBJ databases">
        <title>Sequencing the genomes of 1000 actinobacteria strains.</title>
        <authorList>
            <person name="Klenk H.-P."/>
        </authorList>
    </citation>
    <scope>NUCLEOTIDE SEQUENCE [LARGE SCALE GENOMIC DNA]</scope>
    <source>
        <strain evidence="3 4">DSM 21574</strain>
    </source>
</reference>
<feature type="domain" description="WYL" evidence="1">
    <location>
        <begin position="154"/>
        <end position="216"/>
    </location>
</feature>
<evidence type="ECO:0000313" key="4">
    <source>
        <dbReference type="Proteomes" id="UP000221394"/>
    </source>
</evidence>
<accession>A0A2A9EAJ7</accession>
<dbReference type="InterPro" id="IPR051534">
    <property type="entry name" value="CBASS_pafABC_assoc_protein"/>
</dbReference>
<dbReference type="InterPro" id="IPR026881">
    <property type="entry name" value="WYL_dom"/>
</dbReference>
<feature type="domain" description="WCX" evidence="2">
    <location>
        <begin position="246"/>
        <end position="333"/>
    </location>
</feature>
<dbReference type="PANTHER" id="PTHR34580:SF3">
    <property type="entry name" value="PROTEIN PAFB"/>
    <property type="match status" value="1"/>
</dbReference>
<organism evidence="3 4">
    <name type="scientific">Flavimobilis soli</name>
    <dbReference type="NCBI Taxonomy" id="442709"/>
    <lineage>
        <taxon>Bacteria</taxon>
        <taxon>Bacillati</taxon>
        <taxon>Actinomycetota</taxon>
        <taxon>Actinomycetes</taxon>
        <taxon>Micrococcales</taxon>
        <taxon>Jonesiaceae</taxon>
        <taxon>Flavimobilis</taxon>
    </lineage>
</organism>
<sequence length="348" mass="36917">MVPVSETTPAAERLLNLVIALVNAGRRMTREQIRASVVGYAGTSDAAFERTFERDKDLLRELGVPVVTVEGAHASETGYRIDMDAYALEPLELSPAQLAVLGVAAELWQDRMLRDDTARALTKLRAAGGPALDAEGAAVAALAPRVREAGDAYGPLLDATTSRRAVTFDYRAASTGELTRRTVEPWRVVARGGGWYVIGRDRGRDAARAFRLSRIAGRVRAVGPEHAFAVPENLDVDELLGTSRAPVPAVVAVVPERAAALRAHARVVTPGEAAELGAPVRLPERLAGRELLALDADDPDTLAGEIVGYGDAVVVLAPPQVRAAVVAMLDAAADLPEKAHHATEDHHG</sequence>
<proteinExistence type="predicted"/>
<dbReference type="Proteomes" id="UP000221394">
    <property type="component" value="Unassembled WGS sequence"/>
</dbReference>
<comment type="caution">
    <text evidence="3">The sequence shown here is derived from an EMBL/GenBank/DDBJ whole genome shotgun (WGS) entry which is preliminary data.</text>
</comment>
<dbReference type="InterPro" id="IPR057727">
    <property type="entry name" value="WCX_dom"/>
</dbReference>
<dbReference type="EMBL" id="PDJH01000001">
    <property type="protein sequence ID" value="PFG35581.1"/>
    <property type="molecule type" value="Genomic_DNA"/>
</dbReference>